<dbReference type="InterPro" id="IPR024593">
    <property type="entry name" value="DUF3444"/>
</dbReference>
<dbReference type="PANTHER" id="PTHR45089:SF26">
    <property type="entry name" value="DNAJ HEAT SHOCK AMINO-TERMINAL DOMAIN PROTEIN"/>
    <property type="match status" value="1"/>
</dbReference>
<organism evidence="3">
    <name type="scientific">Medicago truncatula</name>
    <name type="common">Barrel medic</name>
    <name type="synonym">Medicago tribuloides</name>
    <dbReference type="NCBI Taxonomy" id="3880"/>
    <lineage>
        <taxon>Eukaryota</taxon>
        <taxon>Viridiplantae</taxon>
        <taxon>Streptophyta</taxon>
        <taxon>Embryophyta</taxon>
        <taxon>Tracheophyta</taxon>
        <taxon>Spermatophyta</taxon>
        <taxon>Magnoliopsida</taxon>
        <taxon>eudicotyledons</taxon>
        <taxon>Gunneridae</taxon>
        <taxon>Pentapetalae</taxon>
        <taxon>rosids</taxon>
        <taxon>fabids</taxon>
        <taxon>Fabales</taxon>
        <taxon>Fabaceae</taxon>
        <taxon>Papilionoideae</taxon>
        <taxon>50 kb inversion clade</taxon>
        <taxon>NPAAA clade</taxon>
        <taxon>Hologalegina</taxon>
        <taxon>IRL clade</taxon>
        <taxon>Trifolieae</taxon>
        <taxon>Medicago</taxon>
    </lineage>
</organism>
<proteinExistence type="predicted"/>
<dbReference type="Gramene" id="rna2734">
    <property type="protein sequence ID" value="RHN79042.1"/>
    <property type="gene ID" value="gene2734"/>
</dbReference>
<comment type="caution">
    <text evidence="3">The sequence shown here is derived from an EMBL/GenBank/DDBJ whole genome shotgun (WGS) entry which is preliminary data.</text>
</comment>
<evidence type="ECO:0000313" key="3">
    <source>
        <dbReference type="EMBL" id="RHN79042.1"/>
    </source>
</evidence>
<feature type="region of interest" description="Disordered" evidence="1">
    <location>
        <begin position="67"/>
        <end position="123"/>
    </location>
</feature>
<protein>
    <recommendedName>
        <fullName evidence="2">DUF3444 domain-containing protein</fullName>
    </recommendedName>
</protein>
<dbReference type="Proteomes" id="UP000265566">
    <property type="component" value="Chromosome 1"/>
</dbReference>
<dbReference type="PANTHER" id="PTHR45089">
    <property type="entry name" value="DNAJ HEAT SHOCK AMINO-TERMINAL DOMAIN PROTEIN-RELATED"/>
    <property type="match status" value="1"/>
</dbReference>
<feature type="compositionally biased region" description="Polar residues" evidence="1">
    <location>
        <begin position="83"/>
        <end position="92"/>
    </location>
</feature>
<dbReference type="EMBL" id="PSQE01000001">
    <property type="protein sequence ID" value="RHN79042.1"/>
    <property type="molecule type" value="Genomic_DNA"/>
</dbReference>
<feature type="domain" description="DUF3444" evidence="2">
    <location>
        <begin position="154"/>
        <end position="352"/>
    </location>
</feature>
<dbReference type="Pfam" id="PF11926">
    <property type="entry name" value="DUF3444"/>
    <property type="match status" value="1"/>
</dbReference>
<dbReference type="AlphaFoldDB" id="A0A396JNS2"/>
<accession>A0A396JNS2</accession>
<reference evidence="3" key="1">
    <citation type="journal article" date="2018" name="Nat. Plants">
        <title>Whole-genome landscape of Medicago truncatula symbiotic genes.</title>
        <authorList>
            <person name="Pecrix Y."/>
            <person name="Gamas P."/>
            <person name="Carrere S."/>
        </authorList>
    </citation>
    <scope>NUCLEOTIDE SEQUENCE</scope>
    <source>
        <tissue evidence="3">Leaves</tissue>
    </source>
</reference>
<name>A0A396JNS2_MEDTR</name>
<evidence type="ECO:0000256" key="1">
    <source>
        <dbReference type="SAM" id="MobiDB-lite"/>
    </source>
</evidence>
<gene>
    <name evidence="3" type="ORF">MtrunA17_Chr1g0172601</name>
</gene>
<sequence length="391" mass="45119">MMFWSYSSCMKDMFLQLGNRLVRHLYGLVPRRLQCRLHQNQHRKVKMENRLYGGCVDICATGVGKQHKDEKSKDGYVPVSKPMESQASNSVGSKRVRQPENYEDEDYDISSKKPRQNRSFNNDEVEKNNMSEETFLRNTIEDEHSYVQGDKVYLDCPDPDFNNFEKETADDCFAVNQFWAVYDTTDAMPRFYALVKKVTFPFKMHITWLEADPDKDSDVHSYNAGLPIACGKFKLGKSQKTTARGMFSHQILCIKGSGKGSYLVFPKKGETWAIFTNWSSNPENFRKREFAYVEILSDFAENVGVQVAYLGKVRGFISLFEKTRKNGANTFHILPNELYKFSHRVPSYKMSVDERKDVPKDCFELDTAALPTDIFEAEKNSSILGRSREKV</sequence>
<evidence type="ECO:0000259" key="2">
    <source>
        <dbReference type="Pfam" id="PF11926"/>
    </source>
</evidence>